<accession>A0A4Q9YY29</accession>
<keyword evidence="5" id="KW-0675">Receptor</keyword>
<comment type="caution">
    <text evidence="5">The sequence shown here is derived from an EMBL/GenBank/DDBJ whole genome shotgun (WGS) entry which is preliminary data.</text>
</comment>
<evidence type="ECO:0000259" key="4">
    <source>
        <dbReference type="Pfam" id="PF00593"/>
    </source>
</evidence>
<dbReference type="AlphaFoldDB" id="A0A4Q9YY29"/>
<sequence>MKIHFIIAALISGLYSQAQEVSNDSLKPKELKEIIVIGKKVPLAEKQSKTLSSIDEYLQKSIKIGMIKRGAYAWEPIINSMPTERTLITIDGMRIFGACTDKMDPITSYVEVSNLSEATICSGQEGACYGSTIGGSVDLKRNQNKFDQQKWDISLNSGFESNNRQKIIGTSVTYADSLLYFDTDFMYRNAGDYKAGNDKEVLFSQFKKINFSGTSGLKLAANQLLEASVIYDKATNVGYPALPMDVSLAEALITSLKWQYVPKNSMVKDWETKVYFNTITHKMDDTHRPNVPIHMDMPGWSKTFGYYSKAKAVLGQHHFLANLNAFYNQSKAEMTMYPQNPNEAPMFMYTWPDVRTFYQGIFIEDDYVFNCHSGIKFTAAAGQHSNKVASEFGLESLQIFYPEMKAQKNRFLKSLAINYHLDKPRFSYGFGLGYGERAPSVSEGYGFYLYNSFDNFDQVGNPNLKNEKSLEGNAFIELKNDKASLKLSSSYFHINDYIIAKPNATLVPMTLGANGVKVYTAVSYAVIWNAGLTTTYKLTPELKWNAQLLYTYGKDAQDVNLPFISPLSYTAGLAFRKNSYSAELTLQGNATQTRYSPSYGEDRTPDYAVINLGVGYNFKWNPCSVGLRVGVENALDTYYTTYSDWNNIPRMGRNFYADIIFKL</sequence>
<evidence type="ECO:0000256" key="1">
    <source>
        <dbReference type="ARBA" id="ARBA00004442"/>
    </source>
</evidence>
<reference evidence="5 6" key="1">
    <citation type="submission" date="2019-02" db="EMBL/GenBank/DDBJ databases">
        <title>Flavobacterium sp. RD-2-33 isolated from forest soil.</title>
        <authorList>
            <person name="Chaudhary D.K."/>
        </authorList>
    </citation>
    <scope>NUCLEOTIDE SEQUENCE [LARGE SCALE GENOMIC DNA]</scope>
    <source>
        <strain evidence="5 6">RD-2-33</strain>
    </source>
</reference>
<dbReference type="Proteomes" id="UP000293300">
    <property type="component" value="Unassembled WGS sequence"/>
</dbReference>
<dbReference type="Pfam" id="PF00593">
    <property type="entry name" value="TonB_dep_Rec_b-barrel"/>
    <property type="match status" value="1"/>
</dbReference>
<comment type="subcellular location">
    <subcellularLocation>
        <location evidence="1">Cell outer membrane</location>
    </subcellularLocation>
</comment>
<dbReference type="Gene3D" id="2.40.170.20">
    <property type="entry name" value="TonB-dependent receptor, beta-barrel domain"/>
    <property type="match status" value="1"/>
</dbReference>
<keyword evidence="3" id="KW-0998">Cell outer membrane</keyword>
<keyword evidence="2" id="KW-0472">Membrane</keyword>
<feature type="domain" description="TonB-dependent receptor-like beta-barrel" evidence="4">
    <location>
        <begin position="140"/>
        <end position="633"/>
    </location>
</feature>
<name>A0A4Q9YY29_9FLAO</name>
<gene>
    <name evidence="5" type="ORF">EZL74_10125</name>
</gene>
<dbReference type="SUPFAM" id="SSF56935">
    <property type="entry name" value="Porins"/>
    <property type="match status" value="1"/>
</dbReference>
<keyword evidence="6" id="KW-1185">Reference proteome</keyword>
<evidence type="ECO:0000256" key="2">
    <source>
        <dbReference type="ARBA" id="ARBA00023136"/>
    </source>
</evidence>
<evidence type="ECO:0000313" key="5">
    <source>
        <dbReference type="EMBL" id="TBX67007.1"/>
    </source>
</evidence>
<organism evidence="5 6">
    <name type="scientific">Flavobacterium silvisoli</name>
    <dbReference type="NCBI Taxonomy" id="2529433"/>
    <lineage>
        <taxon>Bacteria</taxon>
        <taxon>Pseudomonadati</taxon>
        <taxon>Bacteroidota</taxon>
        <taxon>Flavobacteriia</taxon>
        <taxon>Flavobacteriales</taxon>
        <taxon>Flavobacteriaceae</taxon>
        <taxon>Flavobacterium</taxon>
    </lineage>
</organism>
<dbReference type="GO" id="GO:0009279">
    <property type="term" value="C:cell outer membrane"/>
    <property type="evidence" value="ECO:0007669"/>
    <property type="project" value="UniProtKB-SubCell"/>
</dbReference>
<dbReference type="InterPro" id="IPR000531">
    <property type="entry name" value="Beta-barrel_TonB"/>
</dbReference>
<proteinExistence type="predicted"/>
<evidence type="ECO:0000256" key="3">
    <source>
        <dbReference type="ARBA" id="ARBA00023237"/>
    </source>
</evidence>
<evidence type="ECO:0000313" key="6">
    <source>
        <dbReference type="Proteomes" id="UP000293300"/>
    </source>
</evidence>
<dbReference type="InterPro" id="IPR036942">
    <property type="entry name" value="Beta-barrel_TonB_sf"/>
</dbReference>
<dbReference type="EMBL" id="SJPE01000012">
    <property type="protein sequence ID" value="TBX67007.1"/>
    <property type="molecule type" value="Genomic_DNA"/>
</dbReference>
<protein>
    <submittedName>
        <fullName evidence="5">TonB-dependent receptor</fullName>
    </submittedName>
</protein>
<dbReference type="OrthoDB" id="9759247at2"/>
<dbReference type="RefSeq" id="WP_131476495.1">
    <property type="nucleotide sequence ID" value="NZ_SJPE01000012.1"/>
</dbReference>